<keyword evidence="9" id="KW-0805">Transcription regulation</keyword>
<dbReference type="GO" id="GO:0016592">
    <property type="term" value="C:mediator complex"/>
    <property type="evidence" value="ECO:0007669"/>
    <property type="project" value="InterPro"/>
</dbReference>
<keyword evidence="13" id="KW-0539">Nucleus</keyword>
<reference evidence="19 20" key="1">
    <citation type="journal article" date="2015" name="Environ. Microbiol.">
        <title>Metagenome sequence of Elaphomyces granulatus from sporocarp tissue reveals Ascomycota ectomycorrhizal fingerprints of genome expansion and a Proteobacteria-rich microbiome.</title>
        <authorList>
            <person name="Quandt C.A."/>
            <person name="Kohler A."/>
            <person name="Hesse C.N."/>
            <person name="Sharpton T.J."/>
            <person name="Martin F."/>
            <person name="Spatafora J.W."/>
        </authorList>
    </citation>
    <scope>NUCLEOTIDE SEQUENCE [LARGE SCALE GENOMIC DNA]</scope>
    <source>
        <strain evidence="19 20">OSC145934</strain>
    </source>
</reference>
<protein>
    <recommendedName>
        <fullName evidence="6">Mediator of RNA polymerase II transcription subunit 7</fullName>
    </recommendedName>
    <alternativeName>
        <fullName evidence="15">Mediator complex subunit 7</fullName>
    </alternativeName>
</protein>
<feature type="transmembrane region" description="Helical" evidence="17">
    <location>
        <begin position="287"/>
        <end position="308"/>
    </location>
</feature>
<sequence>MVEVDKTRAVTAAFPPPPPFWKHFTTANLRRLEEVKGNAAKRREGKPKKRWSPSELQALDIPPELRFLVPPEVPTSGHYSVFGETQNLSTTLPSLKEQGIEQLYPSPPPTDSGSQPATPSNHAYYLLKISKSLLLNFLEFVGILSASPEQFEDKLEDLRNLFINAHHLLNLYRPHQARESLILMMEEQLEQTKEEIQKIDCVKERVEGLLNSIRKDGADAVSLVQPATQSAESTDLDPSAVEEARQIWALLNDEPPLWDHDAMSLPSQLGAAGALARFWLRSYAADYIALGILAAGWLLNQLFMLPFHRMFYLDDMALQYPFAEFERVPVLWSVIYSGLMPLIALILWAAIIRPGTHKAHVTILGLLTTLALSSFLTDIIKNAVGRPRPDLIARCKPDETTSPHVLVTFSVCTQTNRRILEEGWRSFPSGHSSFAFGGLGYLSLFLAGQLHAFRPRTDLARYLLSLAPLLGAVMIAISRCEDYRHDVYDVACGSLLGSAVAYFSYRRYYPALRSSTCDIPFEKSDAAVANGFAKLATDEEQPAPEDLRNWEGSENPYPLTESPTHSQ</sequence>
<dbReference type="GO" id="GO:0006644">
    <property type="term" value="P:phospholipid metabolic process"/>
    <property type="evidence" value="ECO:0007669"/>
    <property type="project" value="InterPro"/>
</dbReference>
<dbReference type="Pfam" id="PF05983">
    <property type="entry name" value="Med7"/>
    <property type="match status" value="1"/>
</dbReference>
<comment type="function">
    <text evidence="14">Component of the Mediator complex, a coactivator involved in the regulated transcription of nearly all RNA polymerase II-dependent genes. Mediator functions as a bridge to convey information from gene-specific regulatory proteins to the basal RNA polymerase II transcription machinery. Mediator is recruited to promoters by direct interactions with regulatory proteins and serves as a scaffold for the assembly of a functional preinitiation complex with RNA polymerase II and the general transcription factors.</text>
</comment>
<comment type="similarity">
    <text evidence="4">Belongs to the Mediator complex subunit 7 family.</text>
</comment>
<evidence type="ECO:0000256" key="14">
    <source>
        <dbReference type="ARBA" id="ARBA00025687"/>
    </source>
</evidence>
<evidence type="ECO:0000256" key="5">
    <source>
        <dbReference type="ARBA" id="ARBA00011837"/>
    </source>
</evidence>
<evidence type="ECO:0000256" key="13">
    <source>
        <dbReference type="ARBA" id="ARBA00023242"/>
    </source>
</evidence>
<dbReference type="InterPro" id="IPR009244">
    <property type="entry name" value="Mediatior_Med7"/>
</dbReference>
<accession>A0A232LWY3</accession>
<evidence type="ECO:0000259" key="18">
    <source>
        <dbReference type="SMART" id="SM00014"/>
    </source>
</evidence>
<evidence type="ECO:0000256" key="6">
    <source>
        <dbReference type="ARBA" id="ARBA00020631"/>
    </source>
</evidence>
<dbReference type="Gene3D" id="1.20.144.10">
    <property type="entry name" value="Phosphatidic acid phosphatase type 2/haloperoxidase"/>
    <property type="match status" value="1"/>
</dbReference>
<name>A0A232LWY3_9EURO</name>
<dbReference type="FunFam" id="1.20.144.10:FF:000017">
    <property type="entry name" value="Diacylglycerol pyrophosphate phosphatase 1"/>
    <property type="match status" value="1"/>
</dbReference>
<keyword evidence="10 17" id="KW-0472">Membrane</keyword>
<feature type="region of interest" description="Disordered" evidence="16">
    <location>
        <begin position="36"/>
        <end position="55"/>
    </location>
</feature>
<dbReference type="OrthoDB" id="10030083at2759"/>
<dbReference type="GO" id="GO:0046839">
    <property type="term" value="P:phospholipid dephosphorylation"/>
    <property type="evidence" value="ECO:0007669"/>
    <property type="project" value="TreeGrafter"/>
</dbReference>
<dbReference type="InterPro" id="IPR036938">
    <property type="entry name" value="PAP2/HPO_sf"/>
</dbReference>
<dbReference type="InterPro" id="IPR044888">
    <property type="entry name" value="Mediatior_Med7_sf"/>
</dbReference>
<proteinExistence type="inferred from homology"/>
<dbReference type="PANTHER" id="PTHR10165">
    <property type="entry name" value="LIPID PHOSPHATE PHOSPHATASE"/>
    <property type="match status" value="1"/>
</dbReference>
<evidence type="ECO:0000256" key="9">
    <source>
        <dbReference type="ARBA" id="ARBA00023015"/>
    </source>
</evidence>
<keyword evidence="7 17" id="KW-0812">Transmembrane</keyword>
<keyword evidence="12" id="KW-0804">Transcription</keyword>
<dbReference type="GO" id="GO:0006357">
    <property type="term" value="P:regulation of transcription by RNA polymerase II"/>
    <property type="evidence" value="ECO:0007669"/>
    <property type="project" value="InterPro"/>
</dbReference>
<evidence type="ECO:0000256" key="3">
    <source>
        <dbReference type="ARBA" id="ARBA00008816"/>
    </source>
</evidence>
<dbReference type="Gene3D" id="6.10.140.1520">
    <property type="match status" value="1"/>
</dbReference>
<keyword evidence="11" id="KW-0010">Activator</keyword>
<dbReference type="SMART" id="SM00014">
    <property type="entry name" value="acidPPc"/>
    <property type="match status" value="1"/>
</dbReference>
<dbReference type="Proteomes" id="UP000243515">
    <property type="component" value="Unassembled WGS sequence"/>
</dbReference>
<dbReference type="GO" id="GO:0016020">
    <property type="term" value="C:membrane"/>
    <property type="evidence" value="ECO:0007669"/>
    <property type="project" value="UniProtKB-SubCell"/>
</dbReference>
<feature type="transmembrane region" description="Helical" evidence="17">
    <location>
        <begin position="459"/>
        <end position="476"/>
    </location>
</feature>
<evidence type="ECO:0000256" key="17">
    <source>
        <dbReference type="SAM" id="Phobius"/>
    </source>
</evidence>
<dbReference type="PANTHER" id="PTHR10165:SF35">
    <property type="entry name" value="RE23632P"/>
    <property type="match status" value="1"/>
</dbReference>
<evidence type="ECO:0000256" key="11">
    <source>
        <dbReference type="ARBA" id="ARBA00023159"/>
    </source>
</evidence>
<dbReference type="SUPFAM" id="SSF140718">
    <property type="entry name" value="Mediator hinge subcomplex-like"/>
    <property type="match status" value="1"/>
</dbReference>
<comment type="caution">
    <text evidence="19">The sequence shown here is derived from an EMBL/GenBank/DDBJ whole genome shotgun (WGS) entry which is preliminary data.</text>
</comment>
<feature type="compositionally biased region" description="Basic residues" evidence="16">
    <location>
        <begin position="39"/>
        <end position="51"/>
    </location>
</feature>
<evidence type="ECO:0000256" key="10">
    <source>
        <dbReference type="ARBA" id="ARBA00023136"/>
    </source>
</evidence>
<feature type="transmembrane region" description="Helical" evidence="17">
    <location>
        <begin position="434"/>
        <end position="452"/>
    </location>
</feature>
<comment type="subunit">
    <text evidence="5">Component of the Mediator complex.</text>
</comment>
<keyword evidence="8 17" id="KW-1133">Transmembrane helix</keyword>
<evidence type="ECO:0000313" key="19">
    <source>
        <dbReference type="EMBL" id="OXV08653.1"/>
    </source>
</evidence>
<comment type="similarity">
    <text evidence="3">Belongs to the PA-phosphatase related phosphoesterase family.</text>
</comment>
<evidence type="ECO:0000256" key="1">
    <source>
        <dbReference type="ARBA" id="ARBA00004123"/>
    </source>
</evidence>
<feature type="domain" description="Phosphatidic acid phosphatase type 2/haloperoxidase" evidence="18">
    <location>
        <begin position="363"/>
        <end position="505"/>
    </location>
</feature>
<evidence type="ECO:0000256" key="15">
    <source>
        <dbReference type="ARBA" id="ARBA00031258"/>
    </source>
</evidence>
<dbReference type="SUPFAM" id="SSF48317">
    <property type="entry name" value="Acid phosphatase/Vanadium-dependent haloperoxidase"/>
    <property type="match status" value="1"/>
</dbReference>
<evidence type="ECO:0000256" key="16">
    <source>
        <dbReference type="SAM" id="MobiDB-lite"/>
    </source>
</evidence>
<organism evidence="19 20">
    <name type="scientific">Elaphomyces granulatus</name>
    <dbReference type="NCBI Taxonomy" id="519963"/>
    <lineage>
        <taxon>Eukaryota</taxon>
        <taxon>Fungi</taxon>
        <taxon>Dikarya</taxon>
        <taxon>Ascomycota</taxon>
        <taxon>Pezizomycotina</taxon>
        <taxon>Eurotiomycetes</taxon>
        <taxon>Eurotiomycetidae</taxon>
        <taxon>Eurotiales</taxon>
        <taxon>Elaphomycetaceae</taxon>
        <taxon>Elaphomyces</taxon>
    </lineage>
</organism>
<feature type="transmembrane region" description="Helical" evidence="17">
    <location>
        <begin position="361"/>
        <end position="380"/>
    </location>
</feature>
<evidence type="ECO:0000313" key="20">
    <source>
        <dbReference type="Proteomes" id="UP000243515"/>
    </source>
</evidence>
<keyword evidence="20" id="KW-1185">Reference proteome</keyword>
<dbReference type="CDD" id="cd03390">
    <property type="entry name" value="PAP2_containing_1_like"/>
    <property type="match status" value="1"/>
</dbReference>
<gene>
    <name evidence="19" type="ORF">Egran_03586</name>
</gene>
<dbReference type="EMBL" id="NPHW01003972">
    <property type="protein sequence ID" value="OXV08653.1"/>
    <property type="molecule type" value="Genomic_DNA"/>
</dbReference>
<feature type="region of interest" description="Disordered" evidence="16">
    <location>
        <begin position="535"/>
        <end position="567"/>
    </location>
</feature>
<dbReference type="Pfam" id="PF01569">
    <property type="entry name" value="PAP2"/>
    <property type="match status" value="1"/>
</dbReference>
<evidence type="ECO:0000256" key="7">
    <source>
        <dbReference type="ARBA" id="ARBA00022692"/>
    </source>
</evidence>
<dbReference type="AlphaFoldDB" id="A0A232LWY3"/>
<dbReference type="InterPro" id="IPR000326">
    <property type="entry name" value="PAP2/HPO"/>
</dbReference>
<dbReference type="InterPro" id="IPR037212">
    <property type="entry name" value="Med7/Med21-like"/>
</dbReference>
<dbReference type="InterPro" id="IPR043216">
    <property type="entry name" value="PAP-like"/>
</dbReference>
<dbReference type="Gene3D" id="6.10.140.200">
    <property type="match status" value="1"/>
</dbReference>
<evidence type="ECO:0000256" key="12">
    <source>
        <dbReference type="ARBA" id="ARBA00023163"/>
    </source>
</evidence>
<evidence type="ECO:0000256" key="4">
    <source>
        <dbReference type="ARBA" id="ARBA00009994"/>
    </source>
</evidence>
<comment type="subcellular location">
    <subcellularLocation>
        <location evidence="2">Membrane</location>
        <topology evidence="2">Multi-pass membrane protein</topology>
    </subcellularLocation>
    <subcellularLocation>
        <location evidence="1">Nucleus</location>
    </subcellularLocation>
</comment>
<dbReference type="GO" id="GO:0008195">
    <property type="term" value="F:phosphatidate phosphatase activity"/>
    <property type="evidence" value="ECO:0007669"/>
    <property type="project" value="TreeGrafter"/>
</dbReference>
<feature type="transmembrane region" description="Helical" evidence="17">
    <location>
        <begin position="328"/>
        <end position="349"/>
    </location>
</feature>
<feature type="transmembrane region" description="Helical" evidence="17">
    <location>
        <begin position="488"/>
        <end position="505"/>
    </location>
</feature>
<dbReference type="GO" id="GO:0003712">
    <property type="term" value="F:transcription coregulator activity"/>
    <property type="evidence" value="ECO:0007669"/>
    <property type="project" value="InterPro"/>
</dbReference>
<evidence type="ECO:0000256" key="8">
    <source>
        <dbReference type="ARBA" id="ARBA00022989"/>
    </source>
</evidence>
<evidence type="ECO:0000256" key="2">
    <source>
        <dbReference type="ARBA" id="ARBA00004141"/>
    </source>
</evidence>